<proteinExistence type="evidence at transcript level"/>
<dbReference type="EMBL" id="AK441225">
    <property type="protein sequence ID" value="BAN65019.1"/>
    <property type="molecule type" value="mRNA"/>
</dbReference>
<reference evidence="1" key="1">
    <citation type="journal article" date="2014" name="BMC Genomics">
        <title>The Babesia bovis gene and promoter model: an update from full-length EST analysis.</title>
        <authorList>
            <person name="Yamagishi J."/>
            <person name="Wakaguri H."/>
            <person name="Yokoyama N."/>
            <person name="Yamashita R."/>
            <person name="Suzuki Y."/>
            <person name="Xuan X."/>
            <person name="Igarashi I."/>
        </authorList>
    </citation>
    <scope>NUCLEOTIDE SEQUENCE</scope>
    <source>
        <strain evidence="1">Texas</strain>
    </source>
</reference>
<protein>
    <submittedName>
        <fullName evidence="1">Conserved plasmodium protein</fullName>
    </submittedName>
</protein>
<organism evidence="1">
    <name type="scientific">Babesia bovis</name>
    <dbReference type="NCBI Taxonomy" id="5865"/>
    <lineage>
        <taxon>Eukaryota</taxon>
        <taxon>Sar</taxon>
        <taxon>Alveolata</taxon>
        <taxon>Apicomplexa</taxon>
        <taxon>Aconoidasida</taxon>
        <taxon>Piroplasmida</taxon>
        <taxon>Babesiidae</taxon>
        <taxon>Babesia</taxon>
    </lineage>
</organism>
<name>S6BFV8_BABBO</name>
<accession>S6BFV8</accession>
<sequence>MVFLKPPPRLSNIGMLSQYVDKVEDLGRRNLLLRVHIKHLYSIWQLCKNRESYSLGVIATNHFYNFGRQLTPEGVNKFFVFTLRCGELDESLKLVGGTKDWLPKPPDTDLAHILMSAFVIRKDYMNVINVFELIRNNWQMGSTHITYRLCMESLLCTEQNPLEVALMTCCDSAVNDTSLPFDVHLLLLQYLNWSMENAAMASFYENIKTIILRRVQLECQQVSPFGDSRMQLTDVR</sequence>
<evidence type="ECO:0000313" key="1">
    <source>
        <dbReference type="EMBL" id="BAN65019.1"/>
    </source>
</evidence>
<dbReference type="AlphaFoldDB" id="S6BFV8"/>
<dbReference type="VEuPathDB" id="PiroplasmaDB:BBOV_II001335"/>